<dbReference type="SUPFAM" id="SSF58069">
    <property type="entry name" value="Virus ectodomain"/>
    <property type="match status" value="1"/>
</dbReference>
<evidence type="ECO:0000313" key="4">
    <source>
        <dbReference type="Proteomes" id="UP000520962"/>
    </source>
</evidence>
<comment type="caution">
    <text evidence="3">The sequence shown here is derived from an EMBL/GenBank/DDBJ whole genome shotgun (WGS) entry which is preliminary data.</text>
</comment>
<gene>
    <name evidence="3" type="primary">Env1</name>
    <name evidence="3" type="ORF">PIPCHL_R15661</name>
</gene>
<keyword evidence="4" id="KW-1185">Reference proteome</keyword>
<feature type="coiled-coil region" evidence="1">
    <location>
        <begin position="66"/>
        <end position="93"/>
    </location>
</feature>
<dbReference type="Pfam" id="PF00429">
    <property type="entry name" value="TLV_coat"/>
    <property type="match status" value="1"/>
</dbReference>
<accession>A0A7L0JEG0</accession>
<feature type="transmembrane region" description="Helical" evidence="2">
    <location>
        <begin position="32"/>
        <end position="56"/>
    </location>
</feature>
<dbReference type="PANTHER" id="PTHR10424">
    <property type="entry name" value="VIRAL ENVELOPE PROTEIN"/>
    <property type="match status" value="1"/>
</dbReference>
<name>A0A7L0JEG0_PIPCL</name>
<protein>
    <submittedName>
        <fullName evidence="3">ENV1 protein</fullName>
    </submittedName>
</protein>
<feature type="transmembrane region" description="Helical" evidence="2">
    <location>
        <begin position="163"/>
        <end position="189"/>
    </location>
</feature>
<dbReference type="CDD" id="cd09851">
    <property type="entry name" value="HTLV-1-like_HR1-HR2"/>
    <property type="match status" value="1"/>
</dbReference>
<keyword evidence="2" id="KW-1133">Transmembrane helix</keyword>
<evidence type="ECO:0000256" key="2">
    <source>
        <dbReference type="SAM" id="Phobius"/>
    </source>
</evidence>
<reference evidence="3 4" key="1">
    <citation type="submission" date="2019-09" db="EMBL/GenBank/DDBJ databases">
        <title>Bird 10,000 Genomes (B10K) Project - Family phase.</title>
        <authorList>
            <person name="Zhang G."/>
        </authorList>
    </citation>
    <scope>NUCLEOTIDE SEQUENCE [LARGE SCALE GENOMIC DNA]</scope>
    <source>
        <strain evidence="3">B10K-DU-007-02</strain>
        <tissue evidence="3">Mixed tissue sample</tissue>
    </source>
</reference>
<keyword evidence="2" id="KW-0472">Membrane</keyword>
<dbReference type="InterPro" id="IPR018154">
    <property type="entry name" value="TLV/ENV_coat_polyprotein"/>
</dbReference>
<dbReference type="Gene3D" id="1.10.287.210">
    <property type="match status" value="1"/>
</dbReference>
<feature type="non-terminal residue" evidence="3">
    <location>
        <position position="238"/>
    </location>
</feature>
<dbReference type="PANTHER" id="PTHR10424:SF82">
    <property type="entry name" value="ENVELOPE GLYCOPROTEIN-RELATED"/>
    <property type="match status" value="1"/>
</dbReference>
<sequence length="238" mass="26961">VIIIPRLIYHPENYFYEYQITQNYHLQKREPVTALTVAALMAVGAAGAGTGLASLVRQSQKFQSLREAVDEDLAEIEKAVTALEKSMRSLSEVVLQNRRGLDLMFLQRGGLCAALGEECCVFADHSGIVRDTMSKLPEGLEKRQKEREMQQSWHESMFNCSSWITPLLSTIAGPFILLIIGLTFGPCILNRLTTIIKQRLETTNLMLLQEQYEKNEKNQNTLTLQQAREILGKFNEQN</sequence>
<proteinExistence type="predicted"/>
<feature type="non-terminal residue" evidence="3">
    <location>
        <position position="1"/>
    </location>
</feature>
<evidence type="ECO:0000313" key="3">
    <source>
        <dbReference type="EMBL" id="NXK42788.1"/>
    </source>
</evidence>
<organism evidence="3 4">
    <name type="scientific">Piprites chloris</name>
    <name type="common">Wing-barred manakin</name>
    <dbReference type="NCBI Taxonomy" id="114369"/>
    <lineage>
        <taxon>Eukaryota</taxon>
        <taxon>Metazoa</taxon>
        <taxon>Chordata</taxon>
        <taxon>Craniata</taxon>
        <taxon>Vertebrata</taxon>
        <taxon>Euteleostomi</taxon>
        <taxon>Archelosauria</taxon>
        <taxon>Archosauria</taxon>
        <taxon>Dinosauria</taxon>
        <taxon>Saurischia</taxon>
        <taxon>Theropoda</taxon>
        <taxon>Coelurosauria</taxon>
        <taxon>Aves</taxon>
        <taxon>Neognathae</taxon>
        <taxon>Neoaves</taxon>
        <taxon>Telluraves</taxon>
        <taxon>Australaves</taxon>
        <taxon>Passeriformes</taxon>
        <taxon>Pipridae</taxon>
        <taxon>Piprites</taxon>
    </lineage>
</organism>
<dbReference type="Proteomes" id="UP000520962">
    <property type="component" value="Unassembled WGS sequence"/>
</dbReference>
<dbReference type="AlphaFoldDB" id="A0A7L0JEG0"/>
<evidence type="ECO:0000256" key="1">
    <source>
        <dbReference type="SAM" id="Coils"/>
    </source>
</evidence>
<keyword evidence="1" id="KW-0175">Coiled coil</keyword>
<keyword evidence="2" id="KW-0812">Transmembrane</keyword>
<dbReference type="EMBL" id="VXAH01000626">
    <property type="protein sequence ID" value="NXK42788.1"/>
    <property type="molecule type" value="Genomic_DNA"/>
</dbReference>